<sequence length="108" mass="11820">MWRGCGGGGGGGGGCGGGCGRKKRSILEEQIKTHETAVCPQSEWRTVMLENMLEDVNSAQHSIQGSMFRQYEGGKFFVSCTENTKIRLFHLFQTEKPSAVTEMKKCGV</sequence>
<accession>A0A915D072</accession>
<organism evidence="1 2">
    <name type="scientific">Ditylenchus dipsaci</name>
    <dbReference type="NCBI Taxonomy" id="166011"/>
    <lineage>
        <taxon>Eukaryota</taxon>
        <taxon>Metazoa</taxon>
        <taxon>Ecdysozoa</taxon>
        <taxon>Nematoda</taxon>
        <taxon>Chromadorea</taxon>
        <taxon>Rhabditida</taxon>
        <taxon>Tylenchina</taxon>
        <taxon>Tylenchomorpha</taxon>
        <taxon>Sphaerularioidea</taxon>
        <taxon>Anguinidae</taxon>
        <taxon>Anguininae</taxon>
        <taxon>Ditylenchus</taxon>
    </lineage>
</organism>
<evidence type="ECO:0000313" key="1">
    <source>
        <dbReference type="Proteomes" id="UP000887574"/>
    </source>
</evidence>
<dbReference type="Proteomes" id="UP000887574">
    <property type="component" value="Unplaced"/>
</dbReference>
<keyword evidence="1" id="KW-1185">Reference proteome</keyword>
<dbReference type="AlphaFoldDB" id="A0A915D072"/>
<protein>
    <submittedName>
        <fullName evidence="2">Uncharacterized protein</fullName>
    </submittedName>
</protein>
<evidence type="ECO:0000313" key="2">
    <source>
        <dbReference type="WBParaSite" id="jg14445"/>
    </source>
</evidence>
<reference evidence="2" key="1">
    <citation type="submission" date="2022-11" db="UniProtKB">
        <authorList>
            <consortium name="WormBaseParasite"/>
        </authorList>
    </citation>
    <scope>IDENTIFICATION</scope>
</reference>
<dbReference type="WBParaSite" id="jg14445">
    <property type="protein sequence ID" value="jg14445"/>
    <property type="gene ID" value="jg14445"/>
</dbReference>
<proteinExistence type="predicted"/>
<dbReference type="PROSITE" id="PS51257">
    <property type="entry name" value="PROKAR_LIPOPROTEIN"/>
    <property type="match status" value="1"/>
</dbReference>
<name>A0A915D072_9BILA</name>